<feature type="transmembrane region" description="Helical" evidence="8">
    <location>
        <begin position="196"/>
        <end position="221"/>
    </location>
</feature>
<evidence type="ECO:0000256" key="4">
    <source>
        <dbReference type="ARBA" id="ARBA00022475"/>
    </source>
</evidence>
<feature type="domain" description="ABC transmembrane type-1" evidence="9">
    <location>
        <begin position="85"/>
        <end position="275"/>
    </location>
</feature>
<name>F5YA35_LEAAZ</name>
<evidence type="ECO:0000256" key="3">
    <source>
        <dbReference type="ARBA" id="ARBA00022448"/>
    </source>
</evidence>
<dbReference type="OrthoDB" id="9773467at2"/>
<keyword evidence="3 8" id="KW-0813">Transport</keyword>
<dbReference type="Gene3D" id="1.10.3720.10">
    <property type="entry name" value="MetI-like"/>
    <property type="match status" value="1"/>
</dbReference>
<evidence type="ECO:0000259" key="9">
    <source>
        <dbReference type="PROSITE" id="PS50928"/>
    </source>
</evidence>
<dbReference type="eggNOG" id="COG0395">
    <property type="taxonomic scope" value="Bacteria"/>
</dbReference>
<comment type="subcellular location">
    <subcellularLocation>
        <location evidence="1 8">Cell membrane</location>
        <topology evidence="1 8">Multi-pass membrane protein</topology>
    </subcellularLocation>
</comment>
<dbReference type="Pfam" id="PF00528">
    <property type="entry name" value="BPD_transp_1"/>
    <property type="match status" value="1"/>
</dbReference>
<dbReference type="PANTHER" id="PTHR43744:SF8">
    <property type="entry name" value="SN-GLYCEROL-3-PHOSPHATE TRANSPORT SYSTEM PERMEASE PROTEIN UGPE"/>
    <property type="match status" value="1"/>
</dbReference>
<protein>
    <recommendedName>
        <fullName evidence="2">sn-glycerol-3-phosphate transport system permease protein UgpE</fullName>
    </recommendedName>
</protein>
<dbReference type="SUPFAM" id="SSF161098">
    <property type="entry name" value="MetI-like"/>
    <property type="match status" value="1"/>
</dbReference>
<evidence type="ECO:0000313" key="10">
    <source>
        <dbReference type="EMBL" id="AEF82611.1"/>
    </source>
</evidence>
<dbReference type="InterPro" id="IPR035906">
    <property type="entry name" value="MetI-like_sf"/>
</dbReference>
<dbReference type="STRING" id="545695.TREAZ_2026"/>
<feature type="transmembrane region" description="Helical" evidence="8">
    <location>
        <begin position="254"/>
        <end position="275"/>
    </location>
</feature>
<evidence type="ECO:0000256" key="7">
    <source>
        <dbReference type="ARBA" id="ARBA00023136"/>
    </source>
</evidence>
<dbReference type="InParanoid" id="F5YA35"/>
<dbReference type="FunCoup" id="F5YA35">
    <property type="interactions" value="93"/>
</dbReference>
<keyword evidence="6 8" id="KW-1133">Transmembrane helix</keyword>
<keyword evidence="11" id="KW-1185">Reference proteome</keyword>
<evidence type="ECO:0000313" key="11">
    <source>
        <dbReference type="Proteomes" id="UP000009222"/>
    </source>
</evidence>
<feature type="transmembrane region" description="Helical" evidence="8">
    <location>
        <begin position="153"/>
        <end position="175"/>
    </location>
</feature>
<gene>
    <name evidence="10" type="ordered locus">TREAZ_2026</name>
</gene>
<keyword evidence="7 8" id="KW-0472">Membrane</keyword>
<dbReference type="RefSeq" id="WP_015710021.1">
    <property type="nucleotide sequence ID" value="NC_015577.1"/>
</dbReference>
<dbReference type="CDD" id="cd06261">
    <property type="entry name" value="TM_PBP2"/>
    <property type="match status" value="1"/>
</dbReference>
<dbReference type="KEGG" id="taz:TREAZ_2026"/>
<proteinExistence type="inferred from homology"/>
<evidence type="ECO:0000256" key="6">
    <source>
        <dbReference type="ARBA" id="ARBA00022989"/>
    </source>
</evidence>
<dbReference type="GO" id="GO:0005886">
    <property type="term" value="C:plasma membrane"/>
    <property type="evidence" value="ECO:0007669"/>
    <property type="project" value="UniProtKB-SubCell"/>
</dbReference>
<dbReference type="InterPro" id="IPR000515">
    <property type="entry name" value="MetI-like"/>
</dbReference>
<organism evidence="10 11">
    <name type="scientific">Leadbettera azotonutricia (strain ATCC BAA-888 / DSM 13862 / ZAS-9)</name>
    <name type="common">Treponema azotonutricium</name>
    <dbReference type="NCBI Taxonomy" id="545695"/>
    <lineage>
        <taxon>Bacteria</taxon>
        <taxon>Pseudomonadati</taxon>
        <taxon>Spirochaetota</taxon>
        <taxon>Spirochaetia</taxon>
        <taxon>Spirochaetales</taxon>
        <taxon>Breznakiellaceae</taxon>
        <taxon>Leadbettera</taxon>
    </lineage>
</organism>
<sequence length="290" mass="33192">MSNTLSRKRYSSMAYAVRYFFTRIFPRIVLVFMCIIFILPFYWMLISAVKAPSELLSIPPTLFPKEFHFENYVQAINYIPFFRYMFNTLVIATFAVIGAMVSNSLVSYGLSRINWKGRDVLFYLVIATMFIPFPVTMIALFDIFAKVHLINTYVPLTLPYYVGSATQIFMMRQYLMGIPKEISDAGIIDGANEFQIFVRLILPIMRPVIAVVAIFTAVASWNDFLTPLIYLHQEDIYPISIGLQLFRSEHGLEYQLLMAASSMVALPVVVIFLCFQKFFVEGITIGAVKG</sequence>
<dbReference type="GO" id="GO:0055085">
    <property type="term" value="P:transmembrane transport"/>
    <property type="evidence" value="ECO:0007669"/>
    <property type="project" value="InterPro"/>
</dbReference>
<feature type="transmembrane region" description="Helical" evidence="8">
    <location>
        <begin position="120"/>
        <end position="141"/>
    </location>
</feature>
<keyword evidence="4" id="KW-1003">Cell membrane</keyword>
<evidence type="ECO:0000256" key="8">
    <source>
        <dbReference type="RuleBase" id="RU363032"/>
    </source>
</evidence>
<dbReference type="AlphaFoldDB" id="F5YA35"/>
<feature type="transmembrane region" description="Helical" evidence="8">
    <location>
        <begin position="84"/>
        <end position="108"/>
    </location>
</feature>
<reference evidence="11" key="1">
    <citation type="submission" date="2009-12" db="EMBL/GenBank/DDBJ databases">
        <title>Complete sequence of Treponema azotonutricium strain ZAS-9.</title>
        <authorList>
            <person name="Tetu S.G."/>
            <person name="Matson E."/>
            <person name="Ren Q."/>
            <person name="Seshadri R."/>
            <person name="Elbourne L."/>
            <person name="Hassan K.A."/>
            <person name="Durkin A."/>
            <person name="Radune D."/>
            <person name="Mohamoud Y."/>
            <person name="Shay R."/>
            <person name="Jin S."/>
            <person name="Zhang X."/>
            <person name="Lucey K."/>
            <person name="Ballor N.R."/>
            <person name="Ottesen E."/>
            <person name="Rosenthal R."/>
            <person name="Allen A."/>
            <person name="Leadbetter J.R."/>
            <person name="Paulsen I.T."/>
        </authorList>
    </citation>
    <scope>NUCLEOTIDE SEQUENCE [LARGE SCALE GENOMIC DNA]</scope>
    <source>
        <strain evidence="11">ATCC BAA-888 / DSM 13862 / ZAS-9</strain>
    </source>
</reference>
<reference evidence="10 11" key="2">
    <citation type="journal article" date="2011" name="ISME J.">
        <title>RNA-seq reveals cooperative metabolic interactions between two termite-gut spirochete species in co-culture.</title>
        <authorList>
            <person name="Rosenthal A.Z."/>
            <person name="Matson E.G."/>
            <person name="Eldar A."/>
            <person name="Leadbetter J.R."/>
        </authorList>
    </citation>
    <scope>NUCLEOTIDE SEQUENCE [LARGE SCALE GENOMIC DNA]</scope>
    <source>
        <strain evidence="11">ATCC BAA-888 / DSM 13862 / ZAS-9</strain>
    </source>
</reference>
<evidence type="ECO:0000256" key="1">
    <source>
        <dbReference type="ARBA" id="ARBA00004651"/>
    </source>
</evidence>
<feature type="transmembrane region" description="Helical" evidence="8">
    <location>
        <begin position="20"/>
        <end position="43"/>
    </location>
</feature>
<dbReference type="PROSITE" id="PS50928">
    <property type="entry name" value="ABC_TM1"/>
    <property type="match status" value="1"/>
</dbReference>
<dbReference type="PANTHER" id="PTHR43744">
    <property type="entry name" value="ABC TRANSPORTER PERMEASE PROTEIN MG189-RELATED-RELATED"/>
    <property type="match status" value="1"/>
</dbReference>
<accession>F5YA35</accession>
<keyword evidence="5 8" id="KW-0812">Transmembrane</keyword>
<evidence type="ECO:0000256" key="5">
    <source>
        <dbReference type="ARBA" id="ARBA00022692"/>
    </source>
</evidence>
<dbReference type="HOGENOM" id="CLU_016047_1_1_12"/>
<dbReference type="Proteomes" id="UP000009222">
    <property type="component" value="Chromosome"/>
</dbReference>
<dbReference type="EMBL" id="CP001841">
    <property type="protein sequence ID" value="AEF82611.1"/>
    <property type="molecule type" value="Genomic_DNA"/>
</dbReference>
<comment type="similarity">
    <text evidence="8">Belongs to the binding-protein-dependent transport system permease family.</text>
</comment>
<evidence type="ECO:0000256" key="2">
    <source>
        <dbReference type="ARBA" id="ARBA00020515"/>
    </source>
</evidence>